<evidence type="ECO:0000256" key="1">
    <source>
        <dbReference type="ARBA" id="ARBA00005953"/>
    </source>
</evidence>
<dbReference type="PANTHER" id="PTHR31793">
    <property type="entry name" value="4-HYDROXYBENZOYL-COA THIOESTERASE FAMILY MEMBER"/>
    <property type="match status" value="1"/>
</dbReference>
<reference evidence="3" key="1">
    <citation type="journal article" date="2019" name="PLoS Negl. Trop. Dis.">
        <title>Revisiting the worldwide diversity of Leptospira species in the environment.</title>
        <authorList>
            <person name="Vincent A.T."/>
            <person name="Schiettekatte O."/>
            <person name="Bourhy P."/>
            <person name="Veyrier F.J."/>
            <person name="Picardeau M."/>
        </authorList>
    </citation>
    <scope>NUCLEOTIDE SEQUENCE [LARGE SCALE GENOMIC DNA]</scope>
    <source>
        <strain evidence="3">201300427</strain>
    </source>
</reference>
<keyword evidence="4" id="KW-1185">Reference proteome</keyword>
<dbReference type="AlphaFoldDB" id="A0A4R9LZA3"/>
<dbReference type="PANTHER" id="PTHR31793:SF27">
    <property type="entry name" value="NOVEL THIOESTERASE SUPERFAMILY DOMAIN AND SAPOSIN A-TYPE DOMAIN CONTAINING PROTEIN (0610012H03RIK)"/>
    <property type="match status" value="1"/>
</dbReference>
<comment type="caution">
    <text evidence="3">The sequence shown here is derived from an EMBL/GenBank/DDBJ whole genome shotgun (WGS) entry which is preliminary data.</text>
</comment>
<gene>
    <name evidence="3" type="ORF">EHS15_07890</name>
</gene>
<accession>A0A4R9LZA3</accession>
<dbReference type="InterPro" id="IPR029069">
    <property type="entry name" value="HotDog_dom_sf"/>
</dbReference>
<dbReference type="GO" id="GO:0047617">
    <property type="term" value="F:fatty acyl-CoA hydrolase activity"/>
    <property type="evidence" value="ECO:0007669"/>
    <property type="project" value="TreeGrafter"/>
</dbReference>
<dbReference type="OrthoDB" id="333038at2"/>
<organism evidence="3 4">
    <name type="scientific">Leptospira idonii</name>
    <dbReference type="NCBI Taxonomy" id="1193500"/>
    <lineage>
        <taxon>Bacteria</taxon>
        <taxon>Pseudomonadati</taxon>
        <taxon>Spirochaetota</taxon>
        <taxon>Spirochaetia</taxon>
        <taxon>Leptospirales</taxon>
        <taxon>Leptospiraceae</taxon>
        <taxon>Leptospira</taxon>
    </lineage>
</organism>
<dbReference type="CDD" id="cd00586">
    <property type="entry name" value="4HBT"/>
    <property type="match status" value="1"/>
</dbReference>
<dbReference type="Proteomes" id="UP000298058">
    <property type="component" value="Unassembled WGS sequence"/>
</dbReference>
<sequence length="140" mass="16011">MARIKLTLPDVWHYSTSLSVRISDINFAGHLAHDSILSLIHEARAQFFNHMEFGELDVEGKGIVVADVVITYANEAFFRDSLQIQIAASEFTKKGCDFYYRLSNEKTGKEIARAKTGIVFFDYTERKPCEIPQSFLKHFT</sequence>
<name>A0A4R9LZA3_9LEPT</name>
<dbReference type="Pfam" id="PF13279">
    <property type="entry name" value="4HBT_2"/>
    <property type="match status" value="1"/>
</dbReference>
<comment type="similarity">
    <text evidence="1">Belongs to the 4-hydroxybenzoyl-CoA thioesterase family.</text>
</comment>
<dbReference type="EMBL" id="RQHW01000028">
    <property type="protein sequence ID" value="TGN19690.1"/>
    <property type="molecule type" value="Genomic_DNA"/>
</dbReference>
<dbReference type="SUPFAM" id="SSF54637">
    <property type="entry name" value="Thioesterase/thiol ester dehydrase-isomerase"/>
    <property type="match status" value="1"/>
</dbReference>
<evidence type="ECO:0000313" key="4">
    <source>
        <dbReference type="Proteomes" id="UP000298058"/>
    </source>
</evidence>
<keyword evidence="2" id="KW-0378">Hydrolase</keyword>
<protein>
    <submittedName>
        <fullName evidence="3">Thioesterase</fullName>
    </submittedName>
</protein>
<dbReference type="RefSeq" id="WP_135760006.1">
    <property type="nucleotide sequence ID" value="NZ_RQHW01000028.1"/>
</dbReference>
<dbReference type="Gene3D" id="3.10.129.10">
    <property type="entry name" value="Hotdog Thioesterase"/>
    <property type="match status" value="1"/>
</dbReference>
<dbReference type="InterPro" id="IPR050563">
    <property type="entry name" value="4-hydroxybenzoyl-CoA_TE"/>
</dbReference>
<proteinExistence type="inferred from homology"/>
<evidence type="ECO:0000256" key="2">
    <source>
        <dbReference type="ARBA" id="ARBA00022801"/>
    </source>
</evidence>
<evidence type="ECO:0000313" key="3">
    <source>
        <dbReference type="EMBL" id="TGN19690.1"/>
    </source>
</evidence>